<dbReference type="GO" id="GO:0017000">
    <property type="term" value="P:antibiotic biosynthetic process"/>
    <property type="evidence" value="ECO:0007669"/>
    <property type="project" value="UniProtKB-ARBA"/>
</dbReference>
<protein>
    <recommendedName>
        <fullName evidence="3">Chlorophyllase</fullName>
    </recommendedName>
</protein>
<dbReference type="OrthoDB" id="2363873at2759"/>
<accession>A0A9W9NT47</accession>
<dbReference type="AlphaFoldDB" id="A0A9W9NT47"/>
<gene>
    <name evidence="1" type="ORF">N7468_006835</name>
</gene>
<dbReference type="InterPro" id="IPR029058">
    <property type="entry name" value="AB_hydrolase_fold"/>
</dbReference>
<reference evidence="1" key="2">
    <citation type="journal article" date="2023" name="IMA Fungus">
        <title>Comparative genomic study of the Penicillium genus elucidates a diverse pangenome and 15 lateral gene transfer events.</title>
        <authorList>
            <person name="Petersen C."/>
            <person name="Sorensen T."/>
            <person name="Nielsen M.R."/>
            <person name="Sondergaard T.E."/>
            <person name="Sorensen J.L."/>
            <person name="Fitzpatrick D.A."/>
            <person name="Frisvad J.C."/>
            <person name="Nielsen K.L."/>
        </authorList>
    </citation>
    <scope>NUCLEOTIDE SEQUENCE</scope>
    <source>
        <strain evidence="1">IBT 19713</strain>
    </source>
</reference>
<dbReference type="PANTHER" id="PTHR33428:SF14">
    <property type="entry name" value="CARBOXYLESTERASE TYPE B DOMAIN-CONTAINING PROTEIN"/>
    <property type="match status" value="1"/>
</dbReference>
<dbReference type="GeneID" id="83203434"/>
<evidence type="ECO:0008006" key="3">
    <source>
        <dbReference type="Google" id="ProtNLM"/>
    </source>
</evidence>
<dbReference type="RefSeq" id="XP_058329021.1">
    <property type="nucleotide sequence ID" value="XM_058476131.1"/>
</dbReference>
<organism evidence="1 2">
    <name type="scientific">Penicillium chermesinum</name>
    <dbReference type="NCBI Taxonomy" id="63820"/>
    <lineage>
        <taxon>Eukaryota</taxon>
        <taxon>Fungi</taxon>
        <taxon>Dikarya</taxon>
        <taxon>Ascomycota</taxon>
        <taxon>Pezizomycotina</taxon>
        <taxon>Eurotiomycetes</taxon>
        <taxon>Eurotiomycetidae</taxon>
        <taxon>Eurotiales</taxon>
        <taxon>Aspergillaceae</taxon>
        <taxon>Penicillium</taxon>
    </lineage>
</organism>
<keyword evidence="2" id="KW-1185">Reference proteome</keyword>
<dbReference type="PANTHER" id="PTHR33428">
    <property type="entry name" value="CHLOROPHYLLASE-2, CHLOROPLASTIC"/>
    <property type="match status" value="1"/>
</dbReference>
<dbReference type="Gene3D" id="3.40.50.1820">
    <property type="entry name" value="alpha/beta hydrolase"/>
    <property type="match status" value="1"/>
</dbReference>
<name>A0A9W9NT47_9EURO</name>
<comment type="caution">
    <text evidence="1">The sequence shown here is derived from an EMBL/GenBank/DDBJ whole genome shotgun (WGS) entry which is preliminary data.</text>
</comment>
<dbReference type="Proteomes" id="UP001150941">
    <property type="component" value="Unassembled WGS sequence"/>
</dbReference>
<proteinExistence type="predicted"/>
<sequence length="324" mass="34821">MPSLGMLRKFPVNSPTAVVSVSPIIIPAPERIIDLHVRVSAPVTGNNLPIVLLSHGQGMSNNLSSLNGYAPVANFWAARGFVVIQPNHLSSKSLSLGPDVSPDAPLHYRSRVMDMKKILDNLDVIEAALPQLKGRLDHSRIAVAGHSMGGHTASMLLGARLTDPISGSELNLTEPRIKAGVLLAAPGDGRNGEGLSDYAKTHMRFFLTHSHAEMATPALVVIGEEDGKVPFLTTRGSEWHADAYNYSKGPKSLLRVVGGGHGLGDVSGYDTAEATDDESPERLSMVLRLTWAYLWSQLYPEDHAWSAAVDALKQLPHLGKVESK</sequence>
<reference evidence="1" key="1">
    <citation type="submission" date="2022-11" db="EMBL/GenBank/DDBJ databases">
        <authorList>
            <person name="Petersen C."/>
        </authorList>
    </citation>
    <scope>NUCLEOTIDE SEQUENCE</scope>
    <source>
        <strain evidence="1">IBT 19713</strain>
    </source>
</reference>
<dbReference type="SUPFAM" id="SSF53474">
    <property type="entry name" value="alpha/beta-Hydrolases"/>
    <property type="match status" value="1"/>
</dbReference>
<evidence type="ECO:0000313" key="2">
    <source>
        <dbReference type="Proteomes" id="UP001150941"/>
    </source>
</evidence>
<dbReference type="GO" id="GO:0072330">
    <property type="term" value="P:monocarboxylic acid biosynthetic process"/>
    <property type="evidence" value="ECO:0007669"/>
    <property type="project" value="UniProtKB-ARBA"/>
</dbReference>
<evidence type="ECO:0000313" key="1">
    <source>
        <dbReference type="EMBL" id="KAJ5225610.1"/>
    </source>
</evidence>
<dbReference type="EMBL" id="JAPQKS010000005">
    <property type="protein sequence ID" value="KAJ5225610.1"/>
    <property type="molecule type" value="Genomic_DNA"/>
</dbReference>